<dbReference type="InterPro" id="IPR008949">
    <property type="entry name" value="Isoprenoid_synthase_dom_sf"/>
</dbReference>
<dbReference type="EC" id="2.5.1.90" evidence="8"/>
<accession>A0A554X836</accession>
<sequence>MPIGHCRRVPHAAILDTTVSPPNAAHALQLVAADMQAVDAVIRLRLSSDVPLVGQVAHYIIGAGGKRIRPALLLLMCGALGCDDARRHTLAAVVEFIHTATLLHDDVVDESTLRRGRDTANQVFGNAASVLVGDFLYSRAFQMMVDCGDMRVMRVLADATNVIAEGEVLQLMNMHDATLDEAAYLRVIRAKTAKLFEASARLAALLAGADAHTEALCATYGQALGAAFQIVDDVLDYEGDTAELGKNLGDDLREGKVTLPIICTLRRCAPQDAALIRAAIETGGSDRLGNILAIVRDSGGLAEARALAAAEAQRAMAAAEALPGGDPVREQHRQALLQLAAQLLMRRS</sequence>
<dbReference type="AlphaFoldDB" id="A0A554X836"/>
<keyword evidence="4" id="KW-0479">Metal-binding</keyword>
<evidence type="ECO:0000313" key="13">
    <source>
        <dbReference type="EMBL" id="TSE31997.1"/>
    </source>
</evidence>
<dbReference type="PROSITE" id="PS00723">
    <property type="entry name" value="POLYPRENYL_SYNTHASE_1"/>
    <property type="match status" value="1"/>
</dbReference>
<dbReference type="Gene3D" id="1.10.600.10">
    <property type="entry name" value="Farnesyl Diphosphate Synthase"/>
    <property type="match status" value="1"/>
</dbReference>
<dbReference type="EMBL" id="VJOL01000002">
    <property type="protein sequence ID" value="TSE31997.1"/>
    <property type="molecule type" value="Genomic_DNA"/>
</dbReference>
<comment type="cofactor">
    <cofactor evidence="1">
        <name>Mg(2+)</name>
        <dbReference type="ChEBI" id="CHEBI:18420"/>
    </cofactor>
</comment>
<evidence type="ECO:0000256" key="1">
    <source>
        <dbReference type="ARBA" id="ARBA00001946"/>
    </source>
</evidence>
<reference evidence="13 14" key="1">
    <citation type="submission" date="2019-07" db="EMBL/GenBank/DDBJ databases">
        <title>Tepidimonas thermarum AA-1 draft genome.</title>
        <authorList>
            <person name="Da Costa M.S."/>
            <person name="Froufe H.J.C."/>
            <person name="Egas C."/>
            <person name="Albuquerque L."/>
        </authorList>
    </citation>
    <scope>NUCLEOTIDE SEQUENCE [LARGE SCALE GENOMIC DNA]</scope>
    <source>
        <strain evidence="13 14">AA-1</strain>
    </source>
</reference>
<evidence type="ECO:0000256" key="11">
    <source>
        <dbReference type="ARBA" id="ARBA00083124"/>
    </source>
</evidence>
<proteinExistence type="inferred from homology"/>
<dbReference type="GO" id="GO:0008299">
    <property type="term" value="P:isoprenoid biosynthetic process"/>
    <property type="evidence" value="ECO:0007669"/>
    <property type="project" value="InterPro"/>
</dbReference>
<dbReference type="PANTHER" id="PTHR12001:SF69">
    <property type="entry name" value="ALL TRANS-POLYPRENYL-DIPHOSPHATE SYNTHASE PDSS1"/>
    <property type="match status" value="1"/>
</dbReference>
<dbReference type="GO" id="GO:0106350">
    <property type="term" value="F:all-trans-octaprenyl-diphosphate synthase activity"/>
    <property type="evidence" value="ECO:0007669"/>
    <property type="project" value="UniProtKB-EC"/>
</dbReference>
<evidence type="ECO:0000256" key="7">
    <source>
        <dbReference type="ARBA" id="ARBA00055029"/>
    </source>
</evidence>
<dbReference type="InterPro" id="IPR033749">
    <property type="entry name" value="Polyprenyl_synt_CS"/>
</dbReference>
<evidence type="ECO:0000256" key="9">
    <source>
        <dbReference type="ARBA" id="ARBA00072473"/>
    </source>
</evidence>
<evidence type="ECO:0000313" key="14">
    <source>
        <dbReference type="Proteomes" id="UP000318542"/>
    </source>
</evidence>
<comment type="function">
    <text evidence="7">Supplies octaprenyl diphosphate, the precursor for the side chain of the isoprenoid quinones ubiquinone and menaquinone.</text>
</comment>
<evidence type="ECO:0000256" key="10">
    <source>
        <dbReference type="ARBA" id="ARBA00079637"/>
    </source>
</evidence>
<protein>
    <recommendedName>
        <fullName evidence="9">Octaprenyl diphosphate synthase</fullName>
        <ecNumber evidence="8">2.5.1.90</ecNumber>
    </recommendedName>
    <alternativeName>
        <fullName evidence="11">All-trans-octaprenyl-diphosphate synthase</fullName>
    </alternativeName>
    <alternativeName>
        <fullName evidence="10">Octaprenyl pyrophosphate synthase</fullName>
    </alternativeName>
</protein>
<dbReference type="SFLD" id="SFLDS00005">
    <property type="entry name" value="Isoprenoid_Synthase_Type_I"/>
    <property type="match status" value="1"/>
</dbReference>
<evidence type="ECO:0000256" key="4">
    <source>
        <dbReference type="ARBA" id="ARBA00022723"/>
    </source>
</evidence>
<gene>
    <name evidence="13" type="primary">ispB</name>
    <name evidence="13" type="ORF">Tther_00199</name>
</gene>
<evidence type="ECO:0000256" key="6">
    <source>
        <dbReference type="ARBA" id="ARBA00051506"/>
    </source>
</evidence>
<comment type="similarity">
    <text evidence="2 12">Belongs to the FPP/GGPP synthase family.</text>
</comment>
<dbReference type="CDD" id="cd00685">
    <property type="entry name" value="Trans_IPPS_HT"/>
    <property type="match status" value="1"/>
</dbReference>
<dbReference type="SUPFAM" id="SSF48576">
    <property type="entry name" value="Terpenoid synthases"/>
    <property type="match status" value="1"/>
</dbReference>
<keyword evidence="3 12" id="KW-0808">Transferase</keyword>
<dbReference type="FunFam" id="1.10.600.10:FF:000002">
    <property type="entry name" value="Octaprenyl diphosphate synthase"/>
    <property type="match status" value="1"/>
</dbReference>
<evidence type="ECO:0000256" key="5">
    <source>
        <dbReference type="ARBA" id="ARBA00022842"/>
    </source>
</evidence>
<evidence type="ECO:0000256" key="12">
    <source>
        <dbReference type="RuleBase" id="RU004466"/>
    </source>
</evidence>
<comment type="catalytic activity">
    <reaction evidence="6">
        <text>5 isopentenyl diphosphate + (2E,6E)-farnesyl diphosphate = all-trans-octaprenyl diphosphate + 5 diphosphate</text>
        <dbReference type="Rhea" id="RHEA:27798"/>
        <dbReference type="ChEBI" id="CHEBI:33019"/>
        <dbReference type="ChEBI" id="CHEBI:57711"/>
        <dbReference type="ChEBI" id="CHEBI:128769"/>
        <dbReference type="ChEBI" id="CHEBI:175763"/>
        <dbReference type="EC" id="2.5.1.90"/>
    </reaction>
</comment>
<organism evidence="13 14">
    <name type="scientific">Tepidimonas thermarum</name>
    <dbReference type="NCBI Taxonomy" id="335431"/>
    <lineage>
        <taxon>Bacteria</taxon>
        <taxon>Pseudomonadati</taxon>
        <taxon>Pseudomonadota</taxon>
        <taxon>Betaproteobacteria</taxon>
        <taxon>Burkholderiales</taxon>
        <taxon>Tepidimonas</taxon>
    </lineage>
</organism>
<dbReference type="PROSITE" id="PS00444">
    <property type="entry name" value="POLYPRENYL_SYNTHASE_2"/>
    <property type="match status" value="1"/>
</dbReference>
<comment type="caution">
    <text evidence="13">The sequence shown here is derived from an EMBL/GenBank/DDBJ whole genome shotgun (WGS) entry which is preliminary data.</text>
</comment>
<keyword evidence="5" id="KW-0460">Magnesium</keyword>
<dbReference type="GO" id="GO:0046872">
    <property type="term" value="F:metal ion binding"/>
    <property type="evidence" value="ECO:0007669"/>
    <property type="project" value="UniProtKB-KW"/>
</dbReference>
<evidence type="ECO:0000256" key="3">
    <source>
        <dbReference type="ARBA" id="ARBA00022679"/>
    </source>
</evidence>
<dbReference type="Pfam" id="PF00348">
    <property type="entry name" value="polyprenyl_synt"/>
    <property type="match status" value="1"/>
</dbReference>
<dbReference type="PANTHER" id="PTHR12001">
    <property type="entry name" value="GERANYLGERANYL PYROPHOSPHATE SYNTHASE"/>
    <property type="match status" value="1"/>
</dbReference>
<keyword evidence="14" id="KW-1185">Reference proteome</keyword>
<evidence type="ECO:0000256" key="8">
    <source>
        <dbReference type="ARBA" id="ARBA00066511"/>
    </source>
</evidence>
<name>A0A554X836_9BURK</name>
<evidence type="ECO:0000256" key="2">
    <source>
        <dbReference type="ARBA" id="ARBA00006706"/>
    </source>
</evidence>
<dbReference type="InterPro" id="IPR000092">
    <property type="entry name" value="Polyprenyl_synt"/>
</dbReference>
<dbReference type="Proteomes" id="UP000318542">
    <property type="component" value="Unassembled WGS sequence"/>
</dbReference>